<feature type="transmembrane region" description="Helical" evidence="1">
    <location>
        <begin position="321"/>
        <end position="339"/>
    </location>
</feature>
<evidence type="ECO:0000313" key="2">
    <source>
        <dbReference type="EMBL" id="QXM06998.1"/>
    </source>
</evidence>
<feature type="transmembrane region" description="Helical" evidence="1">
    <location>
        <begin position="114"/>
        <end position="133"/>
    </location>
</feature>
<evidence type="ECO:0000256" key="1">
    <source>
        <dbReference type="SAM" id="Phobius"/>
    </source>
</evidence>
<keyword evidence="1" id="KW-0812">Transmembrane</keyword>
<name>A0ABX8RD53_9CLOT</name>
<keyword evidence="3" id="KW-1185">Reference proteome</keyword>
<accession>A0ABX8RD53</accession>
<protein>
    <recommendedName>
        <fullName evidence="4">Membrane protein YkvI</fullName>
    </recommendedName>
</protein>
<proteinExistence type="predicted"/>
<feature type="transmembrane region" description="Helical" evidence="1">
    <location>
        <begin position="80"/>
        <end position="102"/>
    </location>
</feature>
<dbReference type="PANTHER" id="PTHR37814:SF1">
    <property type="entry name" value="MEMBRANE PROTEIN"/>
    <property type="match status" value="1"/>
</dbReference>
<feature type="transmembrane region" description="Helical" evidence="1">
    <location>
        <begin position="297"/>
        <end position="315"/>
    </location>
</feature>
<feature type="transmembrane region" description="Helical" evidence="1">
    <location>
        <begin position="213"/>
        <end position="240"/>
    </location>
</feature>
<keyword evidence="1" id="KW-0472">Membrane</keyword>
<dbReference type="PANTHER" id="PTHR37814">
    <property type="entry name" value="CONSERVED MEMBRANE PROTEIN"/>
    <property type="match status" value="1"/>
</dbReference>
<reference evidence="2" key="1">
    <citation type="submission" date="2021-07" db="EMBL/GenBank/DDBJ databases">
        <title>Complete genome sequence of Crassaminicella sp. 143-21, isolated from a deep-sea hydrothermal vent.</title>
        <authorList>
            <person name="Li X."/>
        </authorList>
    </citation>
    <scope>NUCLEOTIDE SEQUENCE</scope>
    <source>
        <strain evidence="2">143-21</strain>
    </source>
</reference>
<dbReference type="EMBL" id="CP078093">
    <property type="protein sequence ID" value="QXM06998.1"/>
    <property type="molecule type" value="Genomic_DNA"/>
</dbReference>
<evidence type="ECO:0008006" key="4">
    <source>
        <dbReference type="Google" id="ProtNLM"/>
    </source>
</evidence>
<feature type="transmembrane region" description="Helical" evidence="1">
    <location>
        <begin position="182"/>
        <end position="201"/>
    </location>
</feature>
<keyword evidence="1" id="KW-1133">Transmembrane helix</keyword>
<feature type="transmembrane region" description="Helical" evidence="1">
    <location>
        <begin position="264"/>
        <end position="285"/>
    </location>
</feature>
<feature type="transmembrane region" description="Helical" evidence="1">
    <location>
        <begin position="140"/>
        <end position="162"/>
    </location>
</feature>
<dbReference type="Proteomes" id="UP000886818">
    <property type="component" value="Chromosome"/>
</dbReference>
<organism evidence="2 3">
    <name type="scientific">Crassaminicella indica</name>
    <dbReference type="NCBI Taxonomy" id="2855394"/>
    <lineage>
        <taxon>Bacteria</taxon>
        <taxon>Bacillati</taxon>
        <taxon>Bacillota</taxon>
        <taxon>Clostridia</taxon>
        <taxon>Eubacteriales</taxon>
        <taxon>Clostridiaceae</taxon>
        <taxon>Crassaminicella</taxon>
    </lineage>
</organism>
<evidence type="ECO:0000313" key="3">
    <source>
        <dbReference type="Proteomes" id="UP000886818"/>
    </source>
</evidence>
<dbReference type="InterPro" id="IPR038728">
    <property type="entry name" value="YkvI-like"/>
</dbReference>
<feature type="transmembrane region" description="Helical" evidence="1">
    <location>
        <begin position="35"/>
        <end position="59"/>
    </location>
</feature>
<gene>
    <name evidence="2" type="ORF">KVH43_04585</name>
</gene>
<sequence length="345" mass="38540">MGKRNAFKIASIYIGTLIGAGFASGQETMRFFTRYGIRGIYGVIVTAILFAVIGIVILLKVYEDKIISYYDWIVPFFGPYVGKLIEIFLAFLLLSLYCVMLAGSGALFEQQFGYRKEIGIIFMSVISFITFLFSMRGLAVINSVLVPLLIIGIIAVGIIVIPDKIHNICDVDLFPYTIGDNWITSCLLYVSYNSICAVMVLSSMYPLLNNKRIAIAGGSLGGFLLGIMLLFLFLPTLILYRDIQAVEIPMMTIAFSIGKNMGNIYGALLWFAMLTTAVSNGFVFIQSMERKLKLKHLYACISFCIVTIPLAQFGFKRLVHTLYPMFGYIGIILIFLIIFRKGKTQ</sequence>
<dbReference type="RefSeq" id="WP_218283690.1">
    <property type="nucleotide sequence ID" value="NZ_CP078093.1"/>
</dbReference>